<reference evidence="2 3" key="1">
    <citation type="journal article" date="2018" name="Front. Plant Sci.">
        <title>Red Clover (Trifolium pratense) and Zigzag Clover (T. medium) - A Picture of Genomic Similarities and Differences.</title>
        <authorList>
            <person name="Dluhosova J."/>
            <person name="Istvanek J."/>
            <person name="Nedelnik J."/>
            <person name="Repkova J."/>
        </authorList>
    </citation>
    <scope>NUCLEOTIDE SEQUENCE [LARGE SCALE GENOMIC DNA]</scope>
    <source>
        <strain evidence="3">cv. 10/8</strain>
        <tissue evidence="2">Leaf</tissue>
    </source>
</reference>
<dbReference type="Proteomes" id="UP000265520">
    <property type="component" value="Unassembled WGS sequence"/>
</dbReference>
<evidence type="ECO:0000313" key="2">
    <source>
        <dbReference type="EMBL" id="MCI93361.1"/>
    </source>
</evidence>
<feature type="non-terminal residue" evidence="2">
    <location>
        <position position="1"/>
    </location>
</feature>
<dbReference type="EMBL" id="LXQA011327115">
    <property type="protein sequence ID" value="MCI93361.1"/>
    <property type="molecule type" value="Genomic_DNA"/>
</dbReference>
<evidence type="ECO:0000313" key="3">
    <source>
        <dbReference type="Proteomes" id="UP000265520"/>
    </source>
</evidence>
<name>A0A392W2A9_9FABA</name>
<keyword evidence="3" id="KW-1185">Reference proteome</keyword>
<organism evidence="2 3">
    <name type="scientific">Trifolium medium</name>
    <dbReference type="NCBI Taxonomy" id="97028"/>
    <lineage>
        <taxon>Eukaryota</taxon>
        <taxon>Viridiplantae</taxon>
        <taxon>Streptophyta</taxon>
        <taxon>Embryophyta</taxon>
        <taxon>Tracheophyta</taxon>
        <taxon>Spermatophyta</taxon>
        <taxon>Magnoliopsida</taxon>
        <taxon>eudicotyledons</taxon>
        <taxon>Gunneridae</taxon>
        <taxon>Pentapetalae</taxon>
        <taxon>rosids</taxon>
        <taxon>fabids</taxon>
        <taxon>Fabales</taxon>
        <taxon>Fabaceae</taxon>
        <taxon>Papilionoideae</taxon>
        <taxon>50 kb inversion clade</taxon>
        <taxon>NPAAA clade</taxon>
        <taxon>Hologalegina</taxon>
        <taxon>IRL clade</taxon>
        <taxon>Trifolieae</taxon>
        <taxon>Trifolium</taxon>
    </lineage>
</organism>
<evidence type="ECO:0000256" key="1">
    <source>
        <dbReference type="SAM" id="MobiDB-lite"/>
    </source>
</evidence>
<accession>A0A392W2A9</accession>
<dbReference type="AlphaFoldDB" id="A0A392W2A9"/>
<protein>
    <submittedName>
        <fullName evidence="2">Uncharacterized protein</fullName>
    </submittedName>
</protein>
<sequence length="55" mass="5776">IGDKDSSAAAQKGGEHNRRKRGIVGSCARLCSAAAHRRRGVVAGWVCTIEKEGPT</sequence>
<proteinExistence type="predicted"/>
<comment type="caution">
    <text evidence="2">The sequence shown here is derived from an EMBL/GenBank/DDBJ whole genome shotgun (WGS) entry which is preliminary data.</text>
</comment>
<feature type="region of interest" description="Disordered" evidence="1">
    <location>
        <begin position="1"/>
        <end position="20"/>
    </location>
</feature>